<dbReference type="AlphaFoldDB" id="A0A7R6STV2"/>
<keyword evidence="8" id="KW-0067">ATP-binding</keyword>
<feature type="domain" description="7,8-dihydro-6-hydroxymethylpterin-pyrophosphokinase" evidence="13">
    <location>
        <begin position="92"/>
        <end position="103"/>
    </location>
</feature>
<dbReference type="Pfam" id="PF01288">
    <property type="entry name" value="HPPK"/>
    <property type="match status" value="1"/>
</dbReference>
<evidence type="ECO:0000256" key="7">
    <source>
        <dbReference type="ARBA" id="ARBA00022777"/>
    </source>
</evidence>
<dbReference type="EMBL" id="AP014545">
    <property type="protein sequence ID" value="BBB27685.1"/>
    <property type="molecule type" value="Genomic_DNA"/>
</dbReference>
<dbReference type="GO" id="GO:0046654">
    <property type="term" value="P:tetrahydrofolate biosynthetic process"/>
    <property type="evidence" value="ECO:0007669"/>
    <property type="project" value="UniProtKB-UniPathway"/>
</dbReference>
<reference evidence="14 15" key="1">
    <citation type="journal article" date="2008" name="Int. J. Syst. Evol. Microbiol.">
        <title>Amphritea japonica sp. nov. and Amphritea balenae sp. nov., isolated from the sediment adjacent to sperm whale carcasses off Kagoshima, Japan.</title>
        <authorList>
            <person name="Miyazaki M."/>
            <person name="Nogi Y."/>
            <person name="Fujiwara Y."/>
            <person name="Kawato M."/>
            <person name="Nagahama T."/>
            <person name="Kubokawa K."/>
            <person name="Horikoshi K."/>
        </authorList>
    </citation>
    <scope>NUCLEOTIDE SEQUENCE [LARGE SCALE GENOMIC DNA]</scope>
    <source>
        <strain evidence="14 15">ATCC BAA-1530</strain>
    </source>
</reference>
<dbReference type="InterPro" id="IPR000550">
    <property type="entry name" value="Hppk"/>
</dbReference>
<dbReference type="GO" id="GO:0016301">
    <property type="term" value="F:kinase activity"/>
    <property type="evidence" value="ECO:0007669"/>
    <property type="project" value="UniProtKB-KW"/>
</dbReference>
<name>A0A7R6STV2_9GAMM</name>
<dbReference type="KEGG" id="ajp:AMJAP_3100"/>
<evidence type="ECO:0000313" key="15">
    <source>
        <dbReference type="Proteomes" id="UP000595663"/>
    </source>
</evidence>
<sequence length="162" mass="18480">MADQWINCYIGLGSNLENPVTQVATALLELERLEHCRNLTHSSLYRSDPVGPPDQPDYINAVAQLETSLHPLALLDALQAIEQQHQRVRIQHWGPRTLDLDLLLYGDEQINSDRLTVPHPYLHERNFVLYPLAEIAPQLSIPPGKNLTNYLENCQKDSLERI</sequence>
<evidence type="ECO:0000259" key="13">
    <source>
        <dbReference type="PROSITE" id="PS00794"/>
    </source>
</evidence>
<evidence type="ECO:0000256" key="6">
    <source>
        <dbReference type="ARBA" id="ARBA00022741"/>
    </source>
</evidence>
<evidence type="ECO:0000256" key="5">
    <source>
        <dbReference type="ARBA" id="ARBA00022679"/>
    </source>
</evidence>
<comment type="function">
    <text evidence="10">Catalyzes the transfer of pyrophosphate from adenosine triphosphate (ATP) to 6-hydroxymethyl-7,8-dihydropterin, an enzymatic step in folate biosynthesis pathway.</text>
</comment>
<keyword evidence="7 14" id="KW-0418">Kinase</keyword>
<keyword evidence="9" id="KW-0289">Folate biosynthesis</keyword>
<dbReference type="EC" id="2.7.6.3" evidence="3"/>
<dbReference type="GO" id="GO:0003848">
    <property type="term" value="F:2-amino-4-hydroxy-6-hydroxymethyldihydropteridine diphosphokinase activity"/>
    <property type="evidence" value="ECO:0007669"/>
    <property type="project" value="UniProtKB-EC"/>
</dbReference>
<evidence type="ECO:0000256" key="12">
    <source>
        <dbReference type="ARBA" id="ARBA00033413"/>
    </source>
</evidence>
<evidence type="ECO:0000256" key="11">
    <source>
        <dbReference type="ARBA" id="ARBA00029766"/>
    </source>
</evidence>
<evidence type="ECO:0000256" key="8">
    <source>
        <dbReference type="ARBA" id="ARBA00022840"/>
    </source>
</evidence>
<dbReference type="Proteomes" id="UP000595663">
    <property type="component" value="Chromosome"/>
</dbReference>
<comment type="pathway">
    <text evidence="1">Cofactor biosynthesis; tetrahydrofolate biosynthesis; 2-amino-4-hydroxy-6-hydroxymethyl-7,8-dihydropteridine diphosphate from 7,8-dihydroneopterin triphosphate: step 4/4.</text>
</comment>
<dbReference type="GO" id="GO:0046656">
    <property type="term" value="P:folic acid biosynthetic process"/>
    <property type="evidence" value="ECO:0007669"/>
    <property type="project" value="UniProtKB-KW"/>
</dbReference>
<protein>
    <recommendedName>
        <fullName evidence="4">2-amino-4-hydroxy-6-hydroxymethyldihydropteridine pyrophosphokinase</fullName>
        <ecNumber evidence="3">2.7.6.3</ecNumber>
    </recommendedName>
    <alternativeName>
        <fullName evidence="11">6-hydroxymethyl-7,8-dihydropterin pyrophosphokinase</fullName>
    </alternativeName>
    <alternativeName>
        <fullName evidence="12">7,8-dihydro-6-hydroxymethylpterin-pyrophosphokinase</fullName>
    </alternativeName>
</protein>
<dbReference type="UniPathway" id="UPA00077">
    <property type="reaction ID" value="UER00155"/>
</dbReference>
<proteinExistence type="inferred from homology"/>
<keyword evidence="6" id="KW-0547">Nucleotide-binding</keyword>
<evidence type="ECO:0000256" key="4">
    <source>
        <dbReference type="ARBA" id="ARBA00016218"/>
    </source>
</evidence>
<dbReference type="CDD" id="cd00483">
    <property type="entry name" value="HPPK"/>
    <property type="match status" value="1"/>
</dbReference>
<dbReference type="GO" id="GO:0005524">
    <property type="term" value="F:ATP binding"/>
    <property type="evidence" value="ECO:0007669"/>
    <property type="project" value="UniProtKB-KW"/>
</dbReference>
<keyword evidence="5 14" id="KW-0808">Transferase</keyword>
<dbReference type="PANTHER" id="PTHR43071:SF1">
    <property type="entry name" value="2-AMINO-4-HYDROXY-6-HYDROXYMETHYLDIHYDROPTERIDINE PYROPHOSPHOKINASE"/>
    <property type="match status" value="1"/>
</dbReference>
<dbReference type="InterPro" id="IPR035907">
    <property type="entry name" value="Hppk_sf"/>
</dbReference>
<dbReference type="SUPFAM" id="SSF55083">
    <property type="entry name" value="6-hydroxymethyl-7,8-dihydropterin pyrophosphokinase, HPPK"/>
    <property type="match status" value="1"/>
</dbReference>
<organism evidence="14 15">
    <name type="scientific">Amphritea japonica ATCC BAA-1530</name>
    <dbReference type="NCBI Taxonomy" id="1278309"/>
    <lineage>
        <taxon>Bacteria</taxon>
        <taxon>Pseudomonadati</taxon>
        <taxon>Pseudomonadota</taxon>
        <taxon>Gammaproteobacteria</taxon>
        <taxon>Oceanospirillales</taxon>
        <taxon>Oceanospirillaceae</taxon>
        <taxon>Amphritea</taxon>
    </lineage>
</organism>
<comment type="similarity">
    <text evidence="2">Belongs to the HPPK family.</text>
</comment>
<dbReference type="PROSITE" id="PS00794">
    <property type="entry name" value="HPPK"/>
    <property type="match status" value="1"/>
</dbReference>
<evidence type="ECO:0000256" key="9">
    <source>
        <dbReference type="ARBA" id="ARBA00022909"/>
    </source>
</evidence>
<dbReference type="OrthoDB" id="9808041at2"/>
<evidence type="ECO:0000256" key="1">
    <source>
        <dbReference type="ARBA" id="ARBA00005051"/>
    </source>
</evidence>
<gene>
    <name evidence="14" type="ORF">AMJAP_3100</name>
</gene>
<dbReference type="NCBIfam" id="TIGR01498">
    <property type="entry name" value="folK"/>
    <property type="match status" value="1"/>
</dbReference>
<evidence type="ECO:0000256" key="3">
    <source>
        <dbReference type="ARBA" id="ARBA00013253"/>
    </source>
</evidence>
<evidence type="ECO:0000256" key="10">
    <source>
        <dbReference type="ARBA" id="ARBA00029409"/>
    </source>
</evidence>
<dbReference type="Gene3D" id="3.30.70.560">
    <property type="entry name" value="7,8-Dihydro-6-hydroxymethylpterin-pyrophosphokinase HPPK"/>
    <property type="match status" value="1"/>
</dbReference>
<dbReference type="PANTHER" id="PTHR43071">
    <property type="entry name" value="2-AMINO-4-HYDROXY-6-HYDROXYMETHYLDIHYDROPTERIDINE PYROPHOSPHOKINASE"/>
    <property type="match status" value="1"/>
</dbReference>
<dbReference type="RefSeq" id="WP_019623137.1">
    <property type="nucleotide sequence ID" value="NZ_AP014545.1"/>
</dbReference>
<keyword evidence="15" id="KW-1185">Reference proteome</keyword>
<accession>A0A7R6STV2</accession>
<evidence type="ECO:0000256" key="2">
    <source>
        <dbReference type="ARBA" id="ARBA00005810"/>
    </source>
</evidence>
<evidence type="ECO:0000313" key="14">
    <source>
        <dbReference type="EMBL" id="BBB27685.1"/>
    </source>
</evidence>